<sequence length="491" mass="55200">MKKSPVEVGYPTGDSPDCPDSDADLGVFVDVGFPEFSEFEPLVDEERTLDVSVPRPMDILKGSPVPPFLSKTYEIVDDRTLDPIVSWGRGGQSFVVWDPVEFARVVLPRNFKHNNFSSFVRQLNTYGFRKVDAERWEFANEGFQRGKRHLLKNIQRRKSPQSQQPGRYSGHCETERPRVESEVERLKTEKTILMKELIELQHQQRGTAYRAQAINQRIQAAEQKQKQMVSSLAKLLKNPSFVERLKERKERKKIGAFKSKMKFLEHGQTGLDEVNHSTEGQVAAHGYNWGSPGDPSGLILEDPCRTGVPEHFSEDWIGMQRGSEAVPSQAGDFLWRDSFLPHDSSSVQGYFQNPPLFAEGSSIAAAWDPNGKTPIISSEPWTAPEYFVSFAEELEDRGSFSGFSAGFESIVKQEEMWSIMGFDGSANMPSPGGGEIWDNIPHFNEPEHGITVGLSDILDLGSLLASRELGSDHWPERPRSEAAGQEHFQAK</sequence>
<proteinExistence type="predicted"/>
<reference evidence="2" key="1">
    <citation type="journal article" date="2023" name="Front. Plant Sci.">
        <title>Chromosomal-level genome assembly of Melastoma candidum provides insights into trichome evolution.</title>
        <authorList>
            <person name="Zhong Y."/>
            <person name="Wu W."/>
            <person name="Sun C."/>
            <person name="Zou P."/>
            <person name="Liu Y."/>
            <person name="Dai S."/>
            <person name="Zhou R."/>
        </authorList>
    </citation>
    <scope>NUCLEOTIDE SEQUENCE [LARGE SCALE GENOMIC DNA]</scope>
</reference>
<dbReference type="EMBL" id="CM042890">
    <property type="protein sequence ID" value="KAI4310484.1"/>
    <property type="molecule type" value="Genomic_DNA"/>
</dbReference>
<comment type="caution">
    <text evidence="1">The sequence shown here is derived from an EMBL/GenBank/DDBJ whole genome shotgun (WGS) entry which is preliminary data.</text>
</comment>
<accession>A0ACB9LH94</accession>
<keyword evidence="2" id="KW-1185">Reference proteome</keyword>
<evidence type="ECO:0000313" key="1">
    <source>
        <dbReference type="EMBL" id="KAI4310484.1"/>
    </source>
</evidence>
<organism evidence="1 2">
    <name type="scientific">Melastoma candidum</name>
    <dbReference type="NCBI Taxonomy" id="119954"/>
    <lineage>
        <taxon>Eukaryota</taxon>
        <taxon>Viridiplantae</taxon>
        <taxon>Streptophyta</taxon>
        <taxon>Embryophyta</taxon>
        <taxon>Tracheophyta</taxon>
        <taxon>Spermatophyta</taxon>
        <taxon>Magnoliopsida</taxon>
        <taxon>eudicotyledons</taxon>
        <taxon>Gunneridae</taxon>
        <taxon>Pentapetalae</taxon>
        <taxon>rosids</taxon>
        <taxon>malvids</taxon>
        <taxon>Myrtales</taxon>
        <taxon>Melastomataceae</taxon>
        <taxon>Melastomatoideae</taxon>
        <taxon>Melastomateae</taxon>
        <taxon>Melastoma</taxon>
    </lineage>
</organism>
<evidence type="ECO:0000313" key="2">
    <source>
        <dbReference type="Proteomes" id="UP001057402"/>
    </source>
</evidence>
<protein>
    <submittedName>
        <fullName evidence="1">Uncharacterized protein</fullName>
    </submittedName>
</protein>
<gene>
    <name evidence="1" type="ORF">MLD38_035460</name>
</gene>
<name>A0ACB9LH94_9MYRT</name>
<dbReference type="Proteomes" id="UP001057402">
    <property type="component" value="Chromosome 11"/>
</dbReference>